<accession>A0A9P7W1B8</accession>
<dbReference type="InterPro" id="IPR001623">
    <property type="entry name" value="DnaJ_domain"/>
</dbReference>
<dbReference type="GeneID" id="66103153"/>
<feature type="domain" description="J" evidence="2">
    <location>
        <begin position="4"/>
        <end position="68"/>
    </location>
</feature>
<dbReference type="Gene3D" id="1.10.287.110">
    <property type="entry name" value="DnaJ domain"/>
    <property type="match status" value="1"/>
</dbReference>
<keyword evidence="1" id="KW-0143">Chaperone</keyword>
<sequence length="176" mass="19926">MPVDHYHALKVPRNASKAQIKSSFYQLSKAHHPDLSAHPDSPDHFRRASEAYAVLSDDRQRRAYDRSLTTVPPHPREHAFFRTTTWETRNRPPNAKFAWTARKPRPVYHTSTGVKFGAGLRDRTHPVYQNVSQRHSDEHKAHIAFSRISGTARALQLLAGLSVVMWVLGSSGKESG</sequence>
<proteinExistence type="predicted"/>
<dbReference type="PANTHER" id="PTHR44145:SF3">
    <property type="entry name" value="DNAJ HOMOLOG SUBFAMILY A MEMBER 3, MITOCHONDRIAL"/>
    <property type="match status" value="1"/>
</dbReference>
<dbReference type="Pfam" id="PF00226">
    <property type="entry name" value="DnaJ"/>
    <property type="match status" value="1"/>
</dbReference>
<gene>
    <name evidence="3" type="ORF">BT62DRAFT_427336</name>
</gene>
<dbReference type="SMART" id="SM00271">
    <property type="entry name" value="DnaJ"/>
    <property type="match status" value="1"/>
</dbReference>
<protein>
    <submittedName>
        <fullName evidence="3">DnaJ-domain-containing protein</fullName>
    </submittedName>
</protein>
<dbReference type="AlphaFoldDB" id="A0A9P7W1B8"/>
<organism evidence="3 4">
    <name type="scientific">Guyanagaster necrorhizus</name>
    <dbReference type="NCBI Taxonomy" id="856835"/>
    <lineage>
        <taxon>Eukaryota</taxon>
        <taxon>Fungi</taxon>
        <taxon>Dikarya</taxon>
        <taxon>Basidiomycota</taxon>
        <taxon>Agaricomycotina</taxon>
        <taxon>Agaricomycetes</taxon>
        <taxon>Agaricomycetidae</taxon>
        <taxon>Agaricales</taxon>
        <taxon>Marasmiineae</taxon>
        <taxon>Physalacriaceae</taxon>
        <taxon>Guyanagaster</taxon>
    </lineage>
</organism>
<dbReference type="SUPFAM" id="SSF46565">
    <property type="entry name" value="Chaperone J-domain"/>
    <property type="match status" value="1"/>
</dbReference>
<dbReference type="InterPro" id="IPR018253">
    <property type="entry name" value="DnaJ_domain_CS"/>
</dbReference>
<dbReference type="EMBL" id="MU250525">
    <property type="protein sequence ID" value="KAG7451486.1"/>
    <property type="molecule type" value="Genomic_DNA"/>
</dbReference>
<dbReference type="RefSeq" id="XP_043044986.1">
    <property type="nucleotide sequence ID" value="XM_043180857.1"/>
</dbReference>
<dbReference type="OrthoDB" id="445556at2759"/>
<evidence type="ECO:0000259" key="2">
    <source>
        <dbReference type="PROSITE" id="PS50076"/>
    </source>
</evidence>
<dbReference type="CDD" id="cd06257">
    <property type="entry name" value="DnaJ"/>
    <property type="match status" value="1"/>
</dbReference>
<dbReference type="PROSITE" id="PS00636">
    <property type="entry name" value="DNAJ_1"/>
    <property type="match status" value="1"/>
</dbReference>
<dbReference type="Proteomes" id="UP000812287">
    <property type="component" value="Unassembled WGS sequence"/>
</dbReference>
<name>A0A9P7W1B8_9AGAR</name>
<evidence type="ECO:0000313" key="4">
    <source>
        <dbReference type="Proteomes" id="UP000812287"/>
    </source>
</evidence>
<evidence type="ECO:0000256" key="1">
    <source>
        <dbReference type="ARBA" id="ARBA00023186"/>
    </source>
</evidence>
<keyword evidence="4" id="KW-1185">Reference proteome</keyword>
<dbReference type="PANTHER" id="PTHR44145">
    <property type="entry name" value="DNAJ HOMOLOG SUBFAMILY A MEMBER 3, MITOCHONDRIAL"/>
    <property type="match status" value="1"/>
</dbReference>
<evidence type="ECO:0000313" key="3">
    <source>
        <dbReference type="EMBL" id="KAG7451486.1"/>
    </source>
</evidence>
<dbReference type="PROSITE" id="PS50076">
    <property type="entry name" value="DNAJ_2"/>
    <property type="match status" value="1"/>
</dbReference>
<reference evidence="3" key="1">
    <citation type="submission" date="2020-11" db="EMBL/GenBank/DDBJ databases">
        <title>Adaptations for nitrogen fixation in a non-lichenized fungal sporocarp promotes dispersal by wood-feeding termites.</title>
        <authorList>
            <consortium name="DOE Joint Genome Institute"/>
            <person name="Koch R.A."/>
            <person name="Yoon G."/>
            <person name="Arayal U."/>
            <person name="Lail K."/>
            <person name="Amirebrahimi M."/>
            <person name="Labutti K."/>
            <person name="Lipzen A."/>
            <person name="Riley R."/>
            <person name="Barry K."/>
            <person name="Henrissat B."/>
            <person name="Grigoriev I.V."/>
            <person name="Herr J.R."/>
            <person name="Aime M.C."/>
        </authorList>
    </citation>
    <scope>NUCLEOTIDE SEQUENCE</scope>
    <source>
        <strain evidence="3">MCA 3950</strain>
    </source>
</reference>
<comment type="caution">
    <text evidence="3">The sequence shown here is derived from an EMBL/GenBank/DDBJ whole genome shotgun (WGS) entry which is preliminary data.</text>
</comment>
<dbReference type="InterPro" id="IPR051938">
    <property type="entry name" value="Apopto_cytoskel_mod"/>
</dbReference>
<dbReference type="InterPro" id="IPR036869">
    <property type="entry name" value="J_dom_sf"/>
</dbReference>
<dbReference type="PRINTS" id="PR00625">
    <property type="entry name" value="JDOMAIN"/>
</dbReference>